<dbReference type="GO" id="GO:0031419">
    <property type="term" value="F:cobalamin binding"/>
    <property type="evidence" value="ECO:0007669"/>
    <property type="project" value="InterPro"/>
</dbReference>
<dbReference type="Proteomes" id="UP000322530">
    <property type="component" value="Unassembled WGS sequence"/>
</dbReference>
<proteinExistence type="predicted"/>
<gene>
    <name evidence="3" type="ORF">KDI_37330</name>
</gene>
<dbReference type="InterPro" id="IPR016176">
    <property type="entry name" value="Cbl-dep_enz_cat"/>
</dbReference>
<dbReference type="EMBL" id="BIXY01000062">
    <property type="protein sequence ID" value="GCF10169.1"/>
    <property type="molecule type" value="Genomic_DNA"/>
</dbReference>
<dbReference type="InterPro" id="IPR006099">
    <property type="entry name" value="MeMalonylCoA_mutase_a/b_cat"/>
</dbReference>
<feature type="domain" description="Methylmalonyl-CoA mutase alpha/beta chain catalytic" evidence="2">
    <location>
        <begin position="67"/>
        <end position="580"/>
    </location>
</feature>
<dbReference type="Pfam" id="PF01642">
    <property type="entry name" value="MM_CoA_mutase"/>
    <property type="match status" value="1"/>
</dbReference>
<dbReference type="NCBIfam" id="TIGR00641">
    <property type="entry name" value="acid_CoA_mut_N"/>
    <property type="match status" value="1"/>
</dbReference>
<dbReference type="Gene3D" id="3.20.20.240">
    <property type="entry name" value="Methylmalonyl-CoA mutase"/>
    <property type="match status" value="1"/>
</dbReference>
<reference evidence="3 4" key="1">
    <citation type="submission" date="2019-01" db="EMBL/GenBank/DDBJ databases">
        <title>Draft genome sequence of Dictyobacter sp. Uno17.</title>
        <authorList>
            <person name="Wang C.M."/>
            <person name="Zheng Y."/>
            <person name="Sakai Y."/>
            <person name="Abe K."/>
            <person name="Yokota A."/>
            <person name="Yabe S."/>
        </authorList>
    </citation>
    <scope>NUCLEOTIDE SEQUENCE [LARGE SCALE GENOMIC DNA]</scope>
    <source>
        <strain evidence="3 4">Uno17</strain>
    </source>
</reference>
<evidence type="ECO:0000256" key="1">
    <source>
        <dbReference type="ARBA" id="ARBA00023235"/>
    </source>
</evidence>
<protein>
    <submittedName>
        <fullName evidence="3">Methylmalonyl-CoA mutase</fullName>
    </submittedName>
</protein>
<keyword evidence="1" id="KW-0413">Isomerase</keyword>
<evidence type="ECO:0000313" key="3">
    <source>
        <dbReference type="EMBL" id="GCF10169.1"/>
    </source>
</evidence>
<accession>A0A5A5TGL5</accession>
<keyword evidence="4" id="KW-1185">Reference proteome</keyword>
<dbReference type="CDD" id="cd03680">
    <property type="entry name" value="MM_CoA_mutase_ICM_like"/>
    <property type="match status" value="1"/>
</dbReference>
<evidence type="ECO:0000313" key="4">
    <source>
        <dbReference type="Proteomes" id="UP000322530"/>
    </source>
</evidence>
<sequence>MLMSGEESEAVAMPEQESIETTQPVIEQGMLFDPAELARLEVAHQQWEETALHQSLQHLSERDLLETTSGVPIKRLYLPQDIATFDYMRDSGFPGSYPFTRGVQSTMYRAKPWTMRMFAGFGTAEDTNTRFKYLLQQGQTGLSTAFDMATLYGYDTDHPLAAGEFGKCGVAVSSLADMELLFADLPLDQITTSMTINGPASAIWAMYIVNAEKRGIPRARLGGTLQNDILKEYIAQKEYLFPPEPSLRLVIDTIEFGAREMPRWNTISISGYHIREAGATAVQELAFTLADGLAYVDAALARGLLIDEFAPRLSFFFDVHNDIFEEVAKFRAARRLWARLMRERYHARDPRSWMLRCHAQTAGVSLSAQQPENNIVRTTLQALAAVLGGTNSLHTNSLDEALALPTEQAALIALRTQQIIAHESGVAYTIDPLAGSYFIEQLTSETEQAAYAYLERIDALGGVLACIQNGFFQREIAESAYRYQQEIDTGRRQIVGVNAYTTDEPLKVPTLYVDYTGQQHHLDRLRYVRRTRDQAEARRCLDNLRRVCETQNNTMPALLEAARAYCTLGEMTNVLRAAFGDYTEPAIF</sequence>
<dbReference type="PANTHER" id="PTHR48101:SF1">
    <property type="entry name" value="METHYLMALONYL-COA MUTASE, LARGE SUBUNIT"/>
    <property type="match status" value="1"/>
</dbReference>
<comment type="caution">
    <text evidence="3">The sequence shown here is derived from an EMBL/GenBank/DDBJ whole genome shotgun (WGS) entry which is preliminary data.</text>
</comment>
<dbReference type="GO" id="GO:0004494">
    <property type="term" value="F:methylmalonyl-CoA mutase activity"/>
    <property type="evidence" value="ECO:0007669"/>
    <property type="project" value="InterPro"/>
</dbReference>
<dbReference type="InterPro" id="IPR006098">
    <property type="entry name" value="MMCoA_mutase_a_cat"/>
</dbReference>
<dbReference type="PANTHER" id="PTHR48101">
    <property type="entry name" value="METHYLMALONYL-COA MUTASE, MITOCHONDRIAL-RELATED"/>
    <property type="match status" value="1"/>
</dbReference>
<dbReference type="SUPFAM" id="SSF51703">
    <property type="entry name" value="Cobalamin (vitamin B12)-dependent enzymes"/>
    <property type="match status" value="1"/>
</dbReference>
<name>A0A5A5TGL5_9CHLR</name>
<organism evidence="3 4">
    <name type="scientific">Dictyobacter arantiisoli</name>
    <dbReference type="NCBI Taxonomy" id="2014874"/>
    <lineage>
        <taxon>Bacteria</taxon>
        <taxon>Bacillati</taxon>
        <taxon>Chloroflexota</taxon>
        <taxon>Ktedonobacteria</taxon>
        <taxon>Ktedonobacterales</taxon>
        <taxon>Dictyobacteraceae</taxon>
        <taxon>Dictyobacter</taxon>
    </lineage>
</organism>
<evidence type="ECO:0000259" key="2">
    <source>
        <dbReference type="Pfam" id="PF01642"/>
    </source>
</evidence>
<dbReference type="AlphaFoldDB" id="A0A5A5TGL5"/>